<evidence type="ECO:0000259" key="2">
    <source>
        <dbReference type="Pfam" id="PF00476"/>
    </source>
</evidence>
<dbReference type="PANTHER" id="PTHR10133:SF27">
    <property type="entry name" value="DNA POLYMERASE NU"/>
    <property type="match status" value="1"/>
</dbReference>
<dbReference type="PANTHER" id="PTHR10133">
    <property type="entry name" value="DNA POLYMERASE I"/>
    <property type="match status" value="1"/>
</dbReference>
<evidence type="ECO:0000313" key="3">
    <source>
        <dbReference type="EMBL" id="KKK44537.1"/>
    </source>
</evidence>
<sequence>MKLTEKTKPTKVHPKGLYSTAAGVLEKVADQHEFVTLLLKYRSVNSLMVKFLKPLPEHVQADGRIRCNFHNTVAVTGRLSSSKPNLQQLPKDNTGPLPLRQVIIPPKGYKLVCADYSGQELRVLAHVSRDPAMVQAFNDQKDVHLMIANVFFELEIPDEELVELMLVKKVSLVIGEK</sequence>
<name>A0A0F8VJJ0_9ZZZZ</name>
<dbReference type="Gene3D" id="1.20.1060.10">
    <property type="entry name" value="Taq DNA Polymerase, Chain T, domain 4"/>
    <property type="match status" value="1"/>
</dbReference>
<accession>A0A0F8VJJ0</accession>
<dbReference type="EMBL" id="LAZR01070171">
    <property type="protein sequence ID" value="KKK44537.1"/>
    <property type="molecule type" value="Genomic_DNA"/>
</dbReference>
<dbReference type="GO" id="GO:0006302">
    <property type="term" value="P:double-strand break repair"/>
    <property type="evidence" value="ECO:0007669"/>
    <property type="project" value="TreeGrafter"/>
</dbReference>
<evidence type="ECO:0000256" key="1">
    <source>
        <dbReference type="ARBA" id="ARBA00022705"/>
    </source>
</evidence>
<gene>
    <name evidence="3" type="ORF">LCGC14_3166970</name>
</gene>
<organism evidence="3">
    <name type="scientific">marine sediment metagenome</name>
    <dbReference type="NCBI Taxonomy" id="412755"/>
    <lineage>
        <taxon>unclassified sequences</taxon>
        <taxon>metagenomes</taxon>
        <taxon>ecological metagenomes</taxon>
    </lineage>
</organism>
<dbReference type="PRINTS" id="PR00868">
    <property type="entry name" value="DNAPOLI"/>
</dbReference>
<dbReference type="Gene3D" id="1.10.150.20">
    <property type="entry name" value="5' to 3' exonuclease, C-terminal subdomain"/>
    <property type="match status" value="1"/>
</dbReference>
<dbReference type="Gene3D" id="3.30.70.370">
    <property type="match status" value="1"/>
</dbReference>
<dbReference type="InterPro" id="IPR002298">
    <property type="entry name" value="DNA_polymerase_A"/>
</dbReference>
<dbReference type="InterPro" id="IPR043502">
    <property type="entry name" value="DNA/RNA_pol_sf"/>
</dbReference>
<dbReference type="SUPFAM" id="SSF56672">
    <property type="entry name" value="DNA/RNA polymerases"/>
    <property type="match status" value="1"/>
</dbReference>
<proteinExistence type="predicted"/>
<dbReference type="Pfam" id="PF00476">
    <property type="entry name" value="DNA_pol_A"/>
    <property type="match status" value="1"/>
</dbReference>
<dbReference type="InterPro" id="IPR001098">
    <property type="entry name" value="DNA-dir_DNA_pol_A_palm_dom"/>
</dbReference>
<reference evidence="3" key="1">
    <citation type="journal article" date="2015" name="Nature">
        <title>Complex archaea that bridge the gap between prokaryotes and eukaryotes.</title>
        <authorList>
            <person name="Spang A."/>
            <person name="Saw J.H."/>
            <person name="Jorgensen S.L."/>
            <person name="Zaremba-Niedzwiedzka K."/>
            <person name="Martijn J."/>
            <person name="Lind A.E."/>
            <person name="van Eijk R."/>
            <person name="Schleper C."/>
            <person name="Guy L."/>
            <person name="Ettema T.J."/>
        </authorList>
    </citation>
    <scope>NUCLEOTIDE SEQUENCE</scope>
</reference>
<dbReference type="GO" id="GO:0003677">
    <property type="term" value="F:DNA binding"/>
    <property type="evidence" value="ECO:0007669"/>
    <property type="project" value="InterPro"/>
</dbReference>
<protein>
    <recommendedName>
        <fullName evidence="2">DNA-directed DNA polymerase family A palm domain-containing protein</fullName>
    </recommendedName>
</protein>
<keyword evidence="1" id="KW-0235">DNA replication</keyword>
<dbReference type="AlphaFoldDB" id="A0A0F8VJJ0"/>
<feature type="domain" description="DNA-directed DNA polymerase family A palm" evidence="2">
    <location>
        <begin position="6"/>
        <end position="156"/>
    </location>
</feature>
<dbReference type="GO" id="GO:0006261">
    <property type="term" value="P:DNA-templated DNA replication"/>
    <property type="evidence" value="ECO:0007669"/>
    <property type="project" value="InterPro"/>
</dbReference>
<dbReference type="GO" id="GO:0003887">
    <property type="term" value="F:DNA-directed DNA polymerase activity"/>
    <property type="evidence" value="ECO:0007669"/>
    <property type="project" value="InterPro"/>
</dbReference>
<comment type="caution">
    <text evidence="3">The sequence shown here is derived from an EMBL/GenBank/DDBJ whole genome shotgun (WGS) entry which is preliminary data.</text>
</comment>